<dbReference type="PANTHER" id="PTHR30118">
    <property type="entry name" value="HTH-TYPE TRANSCRIPTIONAL REGULATOR LEUO-RELATED"/>
    <property type="match status" value="1"/>
</dbReference>
<comment type="similarity">
    <text evidence="1">Belongs to the LysR transcriptional regulatory family.</text>
</comment>
<protein>
    <submittedName>
        <fullName evidence="6">DNA-binding transcriptional regulator, LysR family</fullName>
    </submittedName>
</protein>
<keyword evidence="3 6" id="KW-0238">DNA-binding</keyword>
<dbReference type="GO" id="GO:0003677">
    <property type="term" value="F:DNA binding"/>
    <property type="evidence" value="ECO:0007669"/>
    <property type="project" value="UniProtKB-KW"/>
</dbReference>
<dbReference type="InterPro" id="IPR050389">
    <property type="entry name" value="LysR-type_TF"/>
</dbReference>
<evidence type="ECO:0000256" key="3">
    <source>
        <dbReference type="ARBA" id="ARBA00023125"/>
    </source>
</evidence>
<keyword evidence="4" id="KW-0804">Transcription</keyword>
<proteinExistence type="inferred from homology"/>
<sequence>MVNLAGIDLNLLLVFDAVMSTRNATKAGQKIGMSQPAVSNALNRLRHVMRDDLFVRGTDGMRPTARALELELPVRRALGEIEEALNPVAFDPAKAERTFTIATTDYVAMMLLPYVAEYITNEAPGINVHTIPIEGRLFERLDHQDADYGLMPLGDVPDRFARLNVSSDHFVCMMSKNHPLARYKDAIPVEEYAAARHVLVSPRGDAHGFVDDQLEEMGLKRRIVMMINNFGPAPMLVATTDMIVTVPSRIATKCNQFFDLHVVPSPIAPPGHMIGGVLVWHKRLTNHPAHSWFRDQMMRAGRDLDLYGMKTPEIKIHGMPGLKSAE</sequence>
<keyword evidence="2" id="KW-0805">Transcription regulation</keyword>
<name>A0A1G7BE71_9PROT</name>
<dbReference type="InterPro" id="IPR005119">
    <property type="entry name" value="LysR_subst-bd"/>
</dbReference>
<evidence type="ECO:0000256" key="4">
    <source>
        <dbReference type="ARBA" id="ARBA00023163"/>
    </source>
</evidence>
<keyword evidence="7" id="KW-1185">Reference proteome</keyword>
<dbReference type="SUPFAM" id="SSF53850">
    <property type="entry name" value="Periplasmic binding protein-like II"/>
    <property type="match status" value="1"/>
</dbReference>
<dbReference type="PROSITE" id="PS50931">
    <property type="entry name" value="HTH_LYSR"/>
    <property type="match status" value="1"/>
</dbReference>
<dbReference type="InterPro" id="IPR036390">
    <property type="entry name" value="WH_DNA-bd_sf"/>
</dbReference>
<dbReference type="STRING" id="637679.GCA_001550055_03641"/>
<dbReference type="Pfam" id="PF00126">
    <property type="entry name" value="HTH_1"/>
    <property type="match status" value="1"/>
</dbReference>
<dbReference type="SUPFAM" id="SSF46785">
    <property type="entry name" value="Winged helix' DNA-binding domain"/>
    <property type="match status" value="1"/>
</dbReference>
<dbReference type="CDD" id="cd08417">
    <property type="entry name" value="PBP2_Nitroaromatics_like"/>
    <property type="match status" value="1"/>
</dbReference>
<evidence type="ECO:0000313" key="6">
    <source>
        <dbReference type="EMBL" id="SDE25282.1"/>
    </source>
</evidence>
<dbReference type="RefSeq" id="WP_068307615.1">
    <property type="nucleotide sequence ID" value="NZ_FNAK01000005.1"/>
</dbReference>
<dbReference type="InterPro" id="IPR000847">
    <property type="entry name" value="LysR_HTH_N"/>
</dbReference>
<dbReference type="Gene3D" id="1.10.10.10">
    <property type="entry name" value="Winged helix-like DNA-binding domain superfamily/Winged helix DNA-binding domain"/>
    <property type="match status" value="1"/>
</dbReference>
<evidence type="ECO:0000256" key="1">
    <source>
        <dbReference type="ARBA" id="ARBA00009437"/>
    </source>
</evidence>
<dbReference type="Proteomes" id="UP000183685">
    <property type="component" value="Unassembled WGS sequence"/>
</dbReference>
<dbReference type="Gene3D" id="3.40.190.10">
    <property type="entry name" value="Periplasmic binding protein-like II"/>
    <property type="match status" value="2"/>
</dbReference>
<dbReference type="GO" id="GO:0003700">
    <property type="term" value="F:DNA-binding transcription factor activity"/>
    <property type="evidence" value="ECO:0007669"/>
    <property type="project" value="InterPro"/>
</dbReference>
<organism evidence="6 7">
    <name type="scientific">Kordiimonas lacus</name>
    <dbReference type="NCBI Taxonomy" id="637679"/>
    <lineage>
        <taxon>Bacteria</taxon>
        <taxon>Pseudomonadati</taxon>
        <taxon>Pseudomonadota</taxon>
        <taxon>Alphaproteobacteria</taxon>
        <taxon>Kordiimonadales</taxon>
        <taxon>Kordiimonadaceae</taxon>
        <taxon>Kordiimonas</taxon>
    </lineage>
</organism>
<dbReference type="PANTHER" id="PTHR30118:SF15">
    <property type="entry name" value="TRANSCRIPTIONAL REGULATORY PROTEIN"/>
    <property type="match status" value="1"/>
</dbReference>
<dbReference type="Pfam" id="PF03466">
    <property type="entry name" value="LysR_substrate"/>
    <property type="match status" value="1"/>
</dbReference>
<feature type="domain" description="HTH lysR-type" evidence="5">
    <location>
        <begin position="7"/>
        <end position="64"/>
    </location>
</feature>
<dbReference type="InterPro" id="IPR037402">
    <property type="entry name" value="YidZ_PBP2"/>
</dbReference>
<dbReference type="InterPro" id="IPR036388">
    <property type="entry name" value="WH-like_DNA-bd_sf"/>
</dbReference>
<evidence type="ECO:0000256" key="2">
    <source>
        <dbReference type="ARBA" id="ARBA00023015"/>
    </source>
</evidence>
<accession>A0A1G7BE71</accession>
<reference evidence="6 7" key="1">
    <citation type="submission" date="2016-10" db="EMBL/GenBank/DDBJ databases">
        <authorList>
            <person name="de Groot N.N."/>
        </authorList>
    </citation>
    <scope>NUCLEOTIDE SEQUENCE [LARGE SCALE GENOMIC DNA]</scope>
    <source>
        <strain evidence="6 7">CGMCC 1.9109</strain>
    </source>
</reference>
<dbReference type="AlphaFoldDB" id="A0A1G7BE71"/>
<evidence type="ECO:0000259" key="5">
    <source>
        <dbReference type="PROSITE" id="PS50931"/>
    </source>
</evidence>
<evidence type="ECO:0000313" key="7">
    <source>
        <dbReference type="Proteomes" id="UP000183685"/>
    </source>
</evidence>
<dbReference type="EMBL" id="FNAK01000005">
    <property type="protein sequence ID" value="SDE25282.1"/>
    <property type="molecule type" value="Genomic_DNA"/>
</dbReference>
<gene>
    <name evidence="6" type="ORF">SAMN04488071_2476</name>
</gene>
<dbReference type="PRINTS" id="PR00039">
    <property type="entry name" value="HTHLYSR"/>
</dbReference>